<dbReference type="GO" id="GO:0003676">
    <property type="term" value="F:nucleic acid binding"/>
    <property type="evidence" value="ECO:0007669"/>
    <property type="project" value="InterPro"/>
</dbReference>
<dbReference type="EMBL" id="MBFR01000122">
    <property type="protein sequence ID" value="PVU93646.1"/>
    <property type="molecule type" value="Genomic_DNA"/>
</dbReference>
<organism evidence="3 4">
    <name type="scientific">Smittium simulii</name>
    <dbReference type="NCBI Taxonomy" id="133385"/>
    <lineage>
        <taxon>Eukaryota</taxon>
        <taxon>Fungi</taxon>
        <taxon>Fungi incertae sedis</taxon>
        <taxon>Zoopagomycota</taxon>
        <taxon>Kickxellomycotina</taxon>
        <taxon>Harpellomycetes</taxon>
        <taxon>Harpellales</taxon>
        <taxon>Legeriomycetaceae</taxon>
        <taxon>Smittium</taxon>
    </lineage>
</organism>
<proteinExistence type="predicted"/>
<dbReference type="GO" id="GO:0008270">
    <property type="term" value="F:zinc ion binding"/>
    <property type="evidence" value="ECO:0007669"/>
    <property type="project" value="UniProtKB-KW"/>
</dbReference>
<keyword evidence="1" id="KW-0862">Zinc</keyword>
<dbReference type="Proteomes" id="UP000245383">
    <property type="component" value="Unassembled WGS sequence"/>
</dbReference>
<accession>A0A2T9YMT8</accession>
<dbReference type="PROSITE" id="PS50158">
    <property type="entry name" value="ZF_CCHC"/>
    <property type="match status" value="1"/>
</dbReference>
<reference evidence="3 4" key="1">
    <citation type="journal article" date="2018" name="MBio">
        <title>Comparative Genomics Reveals the Core Gene Toolbox for the Fungus-Insect Symbiosis.</title>
        <authorList>
            <person name="Wang Y."/>
            <person name="Stata M."/>
            <person name="Wang W."/>
            <person name="Stajich J.E."/>
            <person name="White M.M."/>
            <person name="Moncalvo J.M."/>
        </authorList>
    </citation>
    <scope>NUCLEOTIDE SEQUENCE [LARGE SCALE GENOMIC DNA]</scope>
    <source>
        <strain evidence="3 4">SWE-8-4</strain>
    </source>
</reference>
<sequence length="369" mass="43335">MPAAINPLFYYGNKSKQSVEDWCRNFRNQVYINRWSDSIAIYHLKSRMSGEAAEWLKKLISSNQRVNQWNINEWTASLINHFKVKSIINIKNGDNKSVPKKISESNDTKKTEDTSNPNIYNIIQDEVTSDGEDLLEKKPLIPESSNLKQKNIDTNIDETKVLENESIYMYNNRILKIYSYLTKKISLKSLKKKYITNVSKFGPELECHFSNDENIKNKSLTDLIQDSERIFQLRSNKKINEKYNFENNKFICKSDPIEIIDNYLVYLNYCNSIYIYNLTKAKTALLQHKQRTNNYENKSFNNQSFNSKERLKGEISKDIDMAKRIEYLENTIKKMSIDHSARDSKLELICYKCSKVGHMKKNCKQNKKA</sequence>
<evidence type="ECO:0000313" key="4">
    <source>
        <dbReference type="Proteomes" id="UP000245383"/>
    </source>
</evidence>
<dbReference type="Pfam" id="PF00098">
    <property type="entry name" value="zf-CCHC"/>
    <property type="match status" value="1"/>
</dbReference>
<name>A0A2T9YMT8_9FUNG</name>
<dbReference type="InterPro" id="IPR001878">
    <property type="entry name" value="Znf_CCHC"/>
</dbReference>
<evidence type="ECO:0000256" key="1">
    <source>
        <dbReference type="PROSITE-ProRule" id="PRU00047"/>
    </source>
</evidence>
<dbReference type="SMART" id="SM00343">
    <property type="entry name" value="ZnF_C2HC"/>
    <property type="match status" value="1"/>
</dbReference>
<keyword evidence="4" id="KW-1185">Reference proteome</keyword>
<gene>
    <name evidence="3" type="ORF">BB561_003144</name>
</gene>
<evidence type="ECO:0000313" key="3">
    <source>
        <dbReference type="EMBL" id="PVU93646.1"/>
    </source>
</evidence>
<dbReference type="SUPFAM" id="SSF57756">
    <property type="entry name" value="Retrovirus zinc finger-like domains"/>
    <property type="match status" value="1"/>
</dbReference>
<keyword evidence="1" id="KW-0863">Zinc-finger</keyword>
<evidence type="ECO:0000259" key="2">
    <source>
        <dbReference type="PROSITE" id="PS50158"/>
    </source>
</evidence>
<protein>
    <recommendedName>
        <fullName evidence="2">CCHC-type domain-containing protein</fullName>
    </recommendedName>
</protein>
<keyword evidence="1" id="KW-0479">Metal-binding</keyword>
<dbReference type="AlphaFoldDB" id="A0A2T9YMT8"/>
<comment type="caution">
    <text evidence="3">The sequence shown here is derived from an EMBL/GenBank/DDBJ whole genome shotgun (WGS) entry which is preliminary data.</text>
</comment>
<dbReference type="Gene3D" id="4.10.60.10">
    <property type="entry name" value="Zinc finger, CCHC-type"/>
    <property type="match status" value="1"/>
</dbReference>
<dbReference type="InterPro" id="IPR036875">
    <property type="entry name" value="Znf_CCHC_sf"/>
</dbReference>
<feature type="domain" description="CCHC-type" evidence="2">
    <location>
        <begin position="350"/>
        <end position="365"/>
    </location>
</feature>